<keyword evidence="7" id="KW-1185">Reference proteome</keyword>
<evidence type="ECO:0000313" key="6">
    <source>
        <dbReference type="EMBL" id="KAH6824305.1"/>
    </source>
</evidence>
<evidence type="ECO:0000256" key="3">
    <source>
        <dbReference type="ARBA" id="ARBA00023163"/>
    </source>
</evidence>
<dbReference type="Gene3D" id="2.170.150.80">
    <property type="entry name" value="NAC domain"/>
    <property type="match status" value="1"/>
</dbReference>
<sequence length="202" mass="22282">MGDQLYNNIPIGFCFDPTDEELITGILFQKVMGFPLPWNGIAEKELYGDNAAPWDVFSDIDDGENCSLYCNTKKEGDTTKKSVYVLTKVPNSKKRNSRTSGCGRWSSHTGPKTIMHSTTGDIIGLMRMLSFKSLKKTTEAVNGDDDLGHWIMHEYSLSGSALMEIGERNNNDLVLCKITKCTKEKVVAVGNNGGCGDEIRVS</sequence>
<proteinExistence type="predicted"/>
<dbReference type="GO" id="GO:0003677">
    <property type="term" value="F:DNA binding"/>
    <property type="evidence" value="ECO:0007669"/>
    <property type="project" value="UniProtKB-KW"/>
</dbReference>
<evidence type="ECO:0000256" key="4">
    <source>
        <dbReference type="ARBA" id="ARBA00023242"/>
    </source>
</evidence>
<keyword evidence="1" id="KW-0805">Transcription regulation</keyword>
<dbReference type="InterPro" id="IPR036093">
    <property type="entry name" value="NAC_dom_sf"/>
</dbReference>
<feature type="domain" description="NAC" evidence="5">
    <location>
        <begin position="9"/>
        <end position="181"/>
    </location>
</feature>
<evidence type="ECO:0000256" key="1">
    <source>
        <dbReference type="ARBA" id="ARBA00023015"/>
    </source>
</evidence>
<evidence type="ECO:0000259" key="5">
    <source>
        <dbReference type="PROSITE" id="PS51005"/>
    </source>
</evidence>
<dbReference type="Proteomes" id="UP001190926">
    <property type="component" value="Unassembled WGS sequence"/>
</dbReference>
<evidence type="ECO:0000313" key="7">
    <source>
        <dbReference type="Proteomes" id="UP001190926"/>
    </source>
</evidence>
<keyword evidence="2" id="KW-0238">DNA-binding</keyword>
<keyword evidence="3" id="KW-0804">Transcription</keyword>
<protein>
    <recommendedName>
        <fullName evidence="5">NAC domain-containing protein</fullName>
    </recommendedName>
</protein>
<reference evidence="6 7" key="1">
    <citation type="journal article" date="2021" name="Nat. Commun.">
        <title>Incipient diploidization of the medicinal plant Perilla within 10,000 years.</title>
        <authorList>
            <person name="Zhang Y."/>
            <person name="Shen Q."/>
            <person name="Leng L."/>
            <person name="Zhang D."/>
            <person name="Chen S."/>
            <person name="Shi Y."/>
            <person name="Ning Z."/>
            <person name="Chen S."/>
        </authorList>
    </citation>
    <scope>NUCLEOTIDE SEQUENCE [LARGE SCALE GENOMIC DNA]</scope>
    <source>
        <strain evidence="7">cv. PC099</strain>
    </source>
</reference>
<gene>
    <name evidence="6" type="ORF">C2S53_018930</name>
</gene>
<dbReference type="PANTHER" id="PTHR31719">
    <property type="entry name" value="NAC TRANSCRIPTION FACTOR 56"/>
    <property type="match status" value="1"/>
</dbReference>
<comment type="caution">
    <text evidence="6">The sequence shown here is derived from an EMBL/GenBank/DDBJ whole genome shotgun (WGS) entry which is preliminary data.</text>
</comment>
<dbReference type="EMBL" id="SDAM02000368">
    <property type="protein sequence ID" value="KAH6824305.1"/>
    <property type="molecule type" value="Genomic_DNA"/>
</dbReference>
<dbReference type="GO" id="GO:0006355">
    <property type="term" value="P:regulation of DNA-templated transcription"/>
    <property type="evidence" value="ECO:0007669"/>
    <property type="project" value="InterPro"/>
</dbReference>
<dbReference type="PROSITE" id="PS51005">
    <property type="entry name" value="NAC"/>
    <property type="match status" value="1"/>
</dbReference>
<evidence type="ECO:0000256" key="2">
    <source>
        <dbReference type="ARBA" id="ARBA00023125"/>
    </source>
</evidence>
<dbReference type="SUPFAM" id="SSF101941">
    <property type="entry name" value="NAC domain"/>
    <property type="match status" value="1"/>
</dbReference>
<organism evidence="6 7">
    <name type="scientific">Perilla frutescens var. hirtella</name>
    <name type="common">Perilla citriodora</name>
    <name type="synonym">Perilla setoyensis</name>
    <dbReference type="NCBI Taxonomy" id="608512"/>
    <lineage>
        <taxon>Eukaryota</taxon>
        <taxon>Viridiplantae</taxon>
        <taxon>Streptophyta</taxon>
        <taxon>Embryophyta</taxon>
        <taxon>Tracheophyta</taxon>
        <taxon>Spermatophyta</taxon>
        <taxon>Magnoliopsida</taxon>
        <taxon>eudicotyledons</taxon>
        <taxon>Gunneridae</taxon>
        <taxon>Pentapetalae</taxon>
        <taxon>asterids</taxon>
        <taxon>lamiids</taxon>
        <taxon>Lamiales</taxon>
        <taxon>Lamiaceae</taxon>
        <taxon>Nepetoideae</taxon>
        <taxon>Elsholtzieae</taxon>
        <taxon>Perilla</taxon>
    </lineage>
</organism>
<name>A0AAD4P374_PERFH</name>
<accession>A0AAD4P374</accession>
<dbReference type="InterPro" id="IPR003441">
    <property type="entry name" value="NAC-dom"/>
</dbReference>
<dbReference type="Pfam" id="PF02365">
    <property type="entry name" value="NAM"/>
    <property type="match status" value="1"/>
</dbReference>
<dbReference type="PANTHER" id="PTHR31719:SF43">
    <property type="entry name" value="NAC TRANSCRIPTION FACTOR 56"/>
    <property type="match status" value="1"/>
</dbReference>
<keyword evidence="4" id="KW-0539">Nucleus</keyword>
<dbReference type="AlphaFoldDB" id="A0AAD4P374"/>